<sequence>MALMLEVDVVPHVNSILDGEPFYEEESYQEIENDHVQVTDYLVKPSLRIDELQSRMLKKNTFGCDTFSGLCCNKRAEEWIAQEIEHVYVLDVVEEFTQKAVEDSDLTAHHLFDQMHLRLQRKKKQWKHNKTWMFKYKKEMCDSEFKNWWEIKRSFLDRFTSFKICSQPEVMMQAKLVSRACVARLSDMLKENAENGERKMQENTKQEKLLKSWRFKFRGVMETIKHVYEDAVRVLEILQAVRNGLQFDLMSFEASKENVFWTLASGYTVADKLQNLCTEMWLMDTVRWRWDKRFSDDIDDGINMSFDPGGIMECTIVSNWYWARLHITDSQGMVIDQKQ</sequence>
<keyword evidence="2" id="KW-1185">Reference proteome</keyword>
<accession>A0A0D3BRS0</accession>
<dbReference type="HOGENOM" id="CLU_819780_0_0_1"/>
<protein>
    <submittedName>
        <fullName evidence="1">Uncharacterized protein</fullName>
    </submittedName>
</protein>
<reference evidence="1" key="2">
    <citation type="submission" date="2015-03" db="UniProtKB">
        <authorList>
            <consortium name="EnsemblPlants"/>
        </authorList>
    </citation>
    <scope>IDENTIFICATION</scope>
</reference>
<evidence type="ECO:0000313" key="1">
    <source>
        <dbReference type="EnsemblPlants" id="Bo4g038400.1"/>
    </source>
</evidence>
<dbReference type="Gramene" id="Bo4g038400.1">
    <property type="protein sequence ID" value="Bo4g038400.1"/>
    <property type="gene ID" value="Bo4g038400"/>
</dbReference>
<name>A0A0D3BRS0_BRAOL</name>
<evidence type="ECO:0000313" key="2">
    <source>
        <dbReference type="Proteomes" id="UP000032141"/>
    </source>
</evidence>
<dbReference type="STRING" id="109376.A0A0D3BRS0"/>
<dbReference type="Proteomes" id="UP000032141">
    <property type="component" value="Chromosome C4"/>
</dbReference>
<organism evidence="1 2">
    <name type="scientific">Brassica oleracea var. oleracea</name>
    <dbReference type="NCBI Taxonomy" id="109376"/>
    <lineage>
        <taxon>Eukaryota</taxon>
        <taxon>Viridiplantae</taxon>
        <taxon>Streptophyta</taxon>
        <taxon>Embryophyta</taxon>
        <taxon>Tracheophyta</taxon>
        <taxon>Spermatophyta</taxon>
        <taxon>Magnoliopsida</taxon>
        <taxon>eudicotyledons</taxon>
        <taxon>Gunneridae</taxon>
        <taxon>Pentapetalae</taxon>
        <taxon>rosids</taxon>
        <taxon>malvids</taxon>
        <taxon>Brassicales</taxon>
        <taxon>Brassicaceae</taxon>
        <taxon>Brassiceae</taxon>
        <taxon>Brassica</taxon>
    </lineage>
</organism>
<dbReference type="EnsemblPlants" id="Bo4g038400.1">
    <property type="protein sequence ID" value="Bo4g038400.1"/>
    <property type="gene ID" value="Bo4g038400"/>
</dbReference>
<dbReference type="AlphaFoldDB" id="A0A0D3BRS0"/>
<reference evidence="1 2" key="1">
    <citation type="journal article" date="2014" name="Genome Biol.">
        <title>Transcriptome and methylome profiling reveals relics of genome dominance in the mesopolyploid Brassica oleracea.</title>
        <authorList>
            <person name="Parkin I.A."/>
            <person name="Koh C."/>
            <person name="Tang H."/>
            <person name="Robinson S.J."/>
            <person name="Kagale S."/>
            <person name="Clarke W.E."/>
            <person name="Town C.D."/>
            <person name="Nixon J."/>
            <person name="Krishnakumar V."/>
            <person name="Bidwell S.L."/>
            <person name="Denoeud F."/>
            <person name="Belcram H."/>
            <person name="Links M.G."/>
            <person name="Just J."/>
            <person name="Clarke C."/>
            <person name="Bender T."/>
            <person name="Huebert T."/>
            <person name="Mason A.S."/>
            <person name="Pires J.C."/>
            <person name="Barker G."/>
            <person name="Moore J."/>
            <person name="Walley P.G."/>
            <person name="Manoli S."/>
            <person name="Batley J."/>
            <person name="Edwards D."/>
            <person name="Nelson M.N."/>
            <person name="Wang X."/>
            <person name="Paterson A.H."/>
            <person name="King G."/>
            <person name="Bancroft I."/>
            <person name="Chalhoub B."/>
            <person name="Sharpe A.G."/>
        </authorList>
    </citation>
    <scope>NUCLEOTIDE SEQUENCE</scope>
    <source>
        <strain evidence="1 2">cv. TO1000</strain>
    </source>
</reference>
<proteinExistence type="predicted"/>